<gene>
    <name evidence="6" type="ORF">CYCCA115_LOCUS22078</name>
</gene>
<evidence type="ECO:0000256" key="1">
    <source>
        <dbReference type="ARBA" id="ARBA00004141"/>
    </source>
</evidence>
<keyword evidence="3 5" id="KW-1133">Transmembrane helix</keyword>
<organism evidence="6 7">
    <name type="scientific">Cylindrotheca closterium</name>
    <dbReference type="NCBI Taxonomy" id="2856"/>
    <lineage>
        <taxon>Eukaryota</taxon>
        <taxon>Sar</taxon>
        <taxon>Stramenopiles</taxon>
        <taxon>Ochrophyta</taxon>
        <taxon>Bacillariophyta</taxon>
        <taxon>Bacillariophyceae</taxon>
        <taxon>Bacillariophycidae</taxon>
        <taxon>Bacillariales</taxon>
        <taxon>Bacillariaceae</taxon>
        <taxon>Cylindrotheca</taxon>
    </lineage>
</organism>
<dbReference type="GO" id="GO:0016020">
    <property type="term" value="C:membrane"/>
    <property type="evidence" value="ECO:0007669"/>
    <property type="project" value="UniProtKB-SubCell"/>
</dbReference>
<dbReference type="PANTHER" id="PTHR19317:SF0">
    <property type="entry name" value="PRENYLATED RAB ACCEPTOR PROTEIN 1"/>
    <property type="match status" value="1"/>
</dbReference>
<evidence type="ECO:0000313" key="7">
    <source>
        <dbReference type="Proteomes" id="UP001295423"/>
    </source>
</evidence>
<name>A0AAD2G954_9STRA</name>
<dbReference type="EMBL" id="CAKOGP040002291">
    <property type="protein sequence ID" value="CAJ1966495.1"/>
    <property type="molecule type" value="Genomic_DNA"/>
</dbReference>
<dbReference type="GO" id="GO:0005794">
    <property type="term" value="C:Golgi apparatus"/>
    <property type="evidence" value="ECO:0007669"/>
    <property type="project" value="TreeGrafter"/>
</dbReference>
<keyword evidence="2 5" id="KW-0812">Transmembrane</keyword>
<dbReference type="AlphaFoldDB" id="A0AAD2G954"/>
<dbReference type="InterPro" id="IPR004895">
    <property type="entry name" value="Prenylated_rab_accept_PRA1"/>
</dbReference>
<evidence type="ECO:0000256" key="2">
    <source>
        <dbReference type="ARBA" id="ARBA00022692"/>
    </source>
</evidence>
<evidence type="ECO:0000256" key="4">
    <source>
        <dbReference type="ARBA" id="ARBA00023136"/>
    </source>
</evidence>
<reference evidence="6" key="1">
    <citation type="submission" date="2023-08" db="EMBL/GenBank/DDBJ databases">
        <authorList>
            <person name="Audoor S."/>
            <person name="Bilcke G."/>
        </authorList>
    </citation>
    <scope>NUCLEOTIDE SEQUENCE</scope>
</reference>
<accession>A0AAD2G954</accession>
<sequence length="220" mass="24214">MNEAKEKWDSSNVSKSLNKAVAAVPQSTKDMLASKSGELFNRSNLRGFQACFGIGQNDGNSAFSMEKSFGPLKNRVTTNLQFFYLNYLLLGAFLFCLTLIVSPSAIIGMGLLVVVWILFIQRAKQEKPLSICGKELTDKHATDVLIVLTAVVLFFILEGAFWYALGTTLLLTILHAATRSEFDYEEVASADDELAQAEKTVGENTKLMIKSRAKVSNDVV</sequence>
<proteinExistence type="inferred from homology"/>
<feature type="transmembrane region" description="Helical" evidence="5">
    <location>
        <begin position="144"/>
        <end position="165"/>
    </location>
</feature>
<comment type="subcellular location">
    <subcellularLocation>
        <location evidence="1 5">Membrane</location>
        <topology evidence="1 5">Multi-pass membrane protein</topology>
    </subcellularLocation>
</comment>
<evidence type="ECO:0000256" key="5">
    <source>
        <dbReference type="RuleBase" id="RU363107"/>
    </source>
</evidence>
<feature type="transmembrane region" description="Helical" evidence="5">
    <location>
        <begin position="106"/>
        <end position="123"/>
    </location>
</feature>
<keyword evidence="7" id="KW-1185">Reference proteome</keyword>
<protein>
    <recommendedName>
        <fullName evidence="5">PRA1 family protein</fullName>
    </recommendedName>
</protein>
<dbReference type="Pfam" id="PF03208">
    <property type="entry name" value="PRA1"/>
    <property type="match status" value="1"/>
</dbReference>
<evidence type="ECO:0000313" key="6">
    <source>
        <dbReference type="EMBL" id="CAJ1966495.1"/>
    </source>
</evidence>
<comment type="caution">
    <text evidence="6">The sequence shown here is derived from an EMBL/GenBank/DDBJ whole genome shotgun (WGS) entry which is preliminary data.</text>
</comment>
<dbReference type="Proteomes" id="UP001295423">
    <property type="component" value="Unassembled WGS sequence"/>
</dbReference>
<dbReference type="PANTHER" id="PTHR19317">
    <property type="entry name" value="PRENYLATED RAB ACCEPTOR 1-RELATED"/>
    <property type="match status" value="1"/>
</dbReference>
<keyword evidence="4 5" id="KW-0472">Membrane</keyword>
<feature type="transmembrane region" description="Helical" evidence="5">
    <location>
        <begin position="82"/>
        <end position="100"/>
    </location>
</feature>
<evidence type="ECO:0000256" key="3">
    <source>
        <dbReference type="ARBA" id="ARBA00022989"/>
    </source>
</evidence>
<comment type="similarity">
    <text evidence="5">Belongs to the PRA1 family.</text>
</comment>